<feature type="compositionally biased region" description="Low complexity" evidence="1">
    <location>
        <begin position="326"/>
        <end position="335"/>
    </location>
</feature>
<proteinExistence type="predicted"/>
<dbReference type="RefSeq" id="WP_341442333.1">
    <property type="nucleotide sequence ID" value="NZ_JBBPCN010000001.1"/>
</dbReference>
<dbReference type="SUPFAM" id="SSF53067">
    <property type="entry name" value="Actin-like ATPase domain"/>
    <property type="match status" value="1"/>
</dbReference>
<keyword evidence="2" id="KW-1133">Transmembrane helix</keyword>
<feature type="compositionally biased region" description="Acidic residues" evidence="1">
    <location>
        <begin position="336"/>
        <end position="368"/>
    </location>
</feature>
<protein>
    <submittedName>
        <fullName evidence="3">Uncharacterized protein</fullName>
    </submittedName>
</protein>
<name>A0ABU9D171_9NOCA</name>
<gene>
    <name evidence="3" type="ORF">AABD04_21140</name>
</gene>
<sequence>MTEQPGSAKIGTPDVGLYLDDDRAVAAVSHPIAPGPSLHLASLHSTVLNTHPDGTVSLGDAPDADSEAYTHFLDSLADGVGVTGSKGTVFPAEQLTSMALLCLLTEVASSIDLRPSDLAAAATYPARWTAEQVFALRSAMNAHGLAHVSLVAEAEALAAWNASVRATLEKKDIAVAAARGAAILAAEFPVDAVTERFAVVKPARSDRRPLFAAAAFAAALTVGAALVALQLGTPTDTTVPTVDNAQVVPPTSSIGSGSGGPIDFPTVVVEPAAEIAPVAPLPAPTTTEEPTPSETSETSDRPRSEPTETEIDTRPAIEAPEDTDAAEPPVIAEPAEPVEPDTDPPSEEPADESGETPESDPAGEEPPSEQESAARNGTPSDSASNDRSTGDTP</sequence>
<dbReference type="InterPro" id="IPR043129">
    <property type="entry name" value="ATPase_NBD"/>
</dbReference>
<feature type="compositionally biased region" description="Basic and acidic residues" evidence="1">
    <location>
        <begin position="298"/>
        <end position="315"/>
    </location>
</feature>
<feature type="transmembrane region" description="Helical" evidence="2">
    <location>
        <begin position="210"/>
        <end position="231"/>
    </location>
</feature>
<dbReference type="EMBL" id="JBBPCN010000001">
    <property type="protein sequence ID" value="MEK8073354.1"/>
    <property type="molecule type" value="Genomic_DNA"/>
</dbReference>
<evidence type="ECO:0000256" key="2">
    <source>
        <dbReference type="SAM" id="Phobius"/>
    </source>
</evidence>
<comment type="caution">
    <text evidence="3">The sequence shown here is derived from an EMBL/GenBank/DDBJ whole genome shotgun (WGS) entry which is preliminary data.</text>
</comment>
<feature type="region of interest" description="Disordered" evidence="1">
    <location>
        <begin position="242"/>
        <end position="262"/>
    </location>
</feature>
<evidence type="ECO:0000313" key="4">
    <source>
        <dbReference type="Proteomes" id="UP001456513"/>
    </source>
</evidence>
<evidence type="ECO:0000313" key="3">
    <source>
        <dbReference type="EMBL" id="MEK8073354.1"/>
    </source>
</evidence>
<keyword evidence="2" id="KW-0812">Transmembrane</keyword>
<dbReference type="Gene3D" id="3.30.420.40">
    <property type="match status" value="1"/>
</dbReference>
<organism evidence="3 4">
    <name type="scientific">Rhodococcus navarretei</name>
    <dbReference type="NCBI Taxonomy" id="3128981"/>
    <lineage>
        <taxon>Bacteria</taxon>
        <taxon>Bacillati</taxon>
        <taxon>Actinomycetota</taxon>
        <taxon>Actinomycetes</taxon>
        <taxon>Mycobacteriales</taxon>
        <taxon>Nocardiaceae</taxon>
        <taxon>Rhodococcus</taxon>
    </lineage>
</organism>
<reference evidence="3 4" key="1">
    <citation type="submission" date="2024-03" db="EMBL/GenBank/DDBJ databases">
        <title>Rhodococcus navarretei sp. nov. and Pseudarthrobacter quantumdoti sp. nov., two new species with the ability to biosynthesize Quantum Dots isolated from soil samples at Union Glacier, Antarctica.</title>
        <authorList>
            <person name="Vargas M."/>
        </authorList>
    </citation>
    <scope>NUCLEOTIDE SEQUENCE [LARGE SCALE GENOMIC DNA]</scope>
    <source>
        <strain evidence="3 4">EXRC-4A-4</strain>
    </source>
</reference>
<accession>A0ABU9D171</accession>
<feature type="region of interest" description="Disordered" evidence="1">
    <location>
        <begin position="276"/>
        <end position="393"/>
    </location>
</feature>
<keyword evidence="2" id="KW-0472">Membrane</keyword>
<feature type="compositionally biased region" description="Low complexity" evidence="1">
    <location>
        <begin position="276"/>
        <end position="296"/>
    </location>
</feature>
<dbReference type="Proteomes" id="UP001456513">
    <property type="component" value="Unassembled WGS sequence"/>
</dbReference>
<evidence type="ECO:0000256" key="1">
    <source>
        <dbReference type="SAM" id="MobiDB-lite"/>
    </source>
</evidence>
<keyword evidence="4" id="KW-1185">Reference proteome</keyword>
<feature type="compositionally biased region" description="Polar residues" evidence="1">
    <location>
        <begin position="369"/>
        <end position="393"/>
    </location>
</feature>